<keyword evidence="3" id="KW-1185">Reference proteome</keyword>
<name>A0ABW4BPC2_9LACO</name>
<organism evidence="2 3">
    <name type="scientific">Lapidilactobacillus gannanensis</name>
    <dbReference type="NCBI Taxonomy" id="2486002"/>
    <lineage>
        <taxon>Bacteria</taxon>
        <taxon>Bacillati</taxon>
        <taxon>Bacillota</taxon>
        <taxon>Bacilli</taxon>
        <taxon>Lactobacillales</taxon>
        <taxon>Lactobacillaceae</taxon>
        <taxon>Lapidilactobacillus</taxon>
    </lineage>
</organism>
<evidence type="ECO:0000256" key="1">
    <source>
        <dbReference type="SAM" id="MobiDB-lite"/>
    </source>
</evidence>
<comment type="caution">
    <text evidence="2">The sequence shown here is derived from an EMBL/GenBank/DDBJ whole genome shotgun (WGS) entry which is preliminary data.</text>
</comment>
<dbReference type="Proteomes" id="UP001597191">
    <property type="component" value="Unassembled WGS sequence"/>
</dbReference>
<proteinExistence type="predicted"/>
<feature type="region of interest" description="Disordered" evidence="1">
    <location>
        <begin position="142"/>
        <end position="162"/>
    </location>
</feature>
<feature type="compositionally biased region" description="Polar residues" evidence="1">
    <location>
        <begin position="142"/>
        <end position="152"/>
    </location>
</feature>
<accession>A0ABW4BPC2</accession>
<evidence type="ECO:0000313" key="3">
    <source>
        <dbReference type="Proteomes" id="UP001597191"/>
    </source>
</evidence>
<evidence type="ECO:0000313" key="2">
    <source>
        <dbReference type="EMBL" id="MFD1411518.1"/>
    </source>
</evidence>
<dbReference type="EMBL" id="JBHTOH010000079">
    <property type="protein sequence ID" value="MFD1411518.1"/>
    <property type="molecule type" value="Genomic_DNA"/>
</dbReference>
<feature type="region of interest" description="Disordered" evidence="1">
    <location>
        <begin position="1"/>
        <end position="63"/>
    </location>
</feature>
<sequence>MKNKNALRKHFVAPWTSDDKKPSEDDYLPLAANIQSIEDDSDEDTEDSGFYDGDGSKETTINGRTEKWKVSGYNDPDDKAQALIAGMRRNTTDDGRKLWHKIVNVNGEIDEGIAKAMDIKAGGGDATDYEAFECSLNFVSTPTVTPKDTTPAVTPKDATPAG</sequence>
<reference evidence="3" key="1">
    <citation type="journal article" date="2019" name="Int. J. Syst. Evol. Microbiol.">
        <title>The Global Catalogue of Microorganisms (GCM) 10K type strain sequencing project: providing services to taxonomists for standard genome sequencing and annotation.</title>
        <authorList>
            <consortium name="The Broad Institute Genomics Platform"/>
            <consortium name="The Broad Institute Genome Sequencing Center for Infectious Disease"/>
            <person name="Wu L."/>
            <person name="Ma J."/>
        </authorList>
    </citation>
    <scope>NUCLEOTIDE SEQUENCE [LARGE SCALE GENOMIC DNA]</scope>
    <source>
        <strain evidence="3">CCM 8937</strain>
    </source>
</reference>
<feature type="compositionally biased region" description="Acidic residues" evidence="1">
    <location>
        <begin position="37"/>
        <end position="49"/>
    </location>
</feature>
<dbReference type="RefSeq" id="WP_125650841.1">
    <property type="nucleotide sequence ID" value="NZ_JBHTOH010000079.1"/>
</dbReference>
<dbReference type="NCBIfam" id="NF047353">
    <property type="entry name" value="tube_lmo2291"/>
    <property type="match status" value="1"/>
</dbReference>
<feature type="compositionally biased region" description="Basic residues" evidence="1">
    <location>
        <begin position="1"/>
        <end position="11"/>
    </location>
</feature>
<gene>
    <name evidence="2" type="ORF">ACFQ4R_07970</name>
</gene>
<protein>
    <submittedName>
        <fullName evidence="2">Phage tail tube protein</fullName>
    </submittedName>
</protein>